<organism evidence="1 2">
    <name type="scientific">Litorivita pollutaquae</name>
    <dbReference type="NCBI Taxonomy" id="2200892"/>
    <lineage>
        <taxon>Bacteria</taxon>
        <taxon>Pseudomonadati</taxon>
        <taxon>Pseudomonadota</taxon>
        <taxon>Alphaproteobacteria</taxon>
        <taxon>Rhodobacterales</taxon>
        <taxon>Paracoccaceae</taxon>
        <taxon>Litorivita</taxon>
    </lineage>
</organism>
<dbReference type="Gene3D" id="3.40.50.1240">
    <property type="entry name" value="Phosphoglycerate mutase-like"/>
    <property type="match status" value="1"/>
</dbReference>
<dbReference type="AlphaFoldDB" id="A0A2V4MNJ6"/>
<dbReference type="Pfam" id="PF00300">
    <property type="entry name" value="His_Phos_1"/>
    <property type="match status" value="1"/>
</dbReference>
<dbReference type="SUPFAM" id="SSF53254">
    <property type="entry name" value="Phosphoglycerate mutase-like"/>
    <property type="match status" value="1"/>
</dbReference>
<dbReference type="InterPro" id="IPR013078">
    <property type="entry name" value="His_Pase_superF_clade-1"/>
</dbReference>
<keyword evidence="2" id="KW-1185">Reference proteome</keyword>
<protein>
    <submittedName>
        <fullName evidence="1">Phosphoglycerate mutase</fullName>
    </submittedName>
</protein>
<reference evidence="1 2" key="1">
    <citation type="submission" date="2018-05" db="EMBL/GenBank/DDBJ databases">
        <title>Oceanovita maritima gen. nov., sp. nov., a marine bacterium in the family Rhodobacteraceae isolated from surface seawater of Lundu port Xiamen, China.</title>
        <authorList>
            <person name="Hetharua B.H."/>
            <person name="Min D."/>
            <person name="Liao H."/>
            <person name="Tian Y."/>
        </authorList>
    </citation>
    <scope>NUCLEOTIDE SEQUENCE [LARGE SCALE GENOMIC DNA]</scope>
    <source>
        <strain evidence="1 2">FSX-11</strain>
    </source>
</reference>
<dbReference type="InterPro" id="IPR029033">
    <property type="entry name" value="His_PPase_superfam"/>
</dbReference>
<evidence type="ECO:0000313" key="2">
    <source>
        <dbReference type="Proteomes" id="UP000248012"/>
    </source>
</evidence>
<proteinExistence type="predicted"/>
<dbReference type="PANTHER" id="PTHR47623:SF1">
    <property type="entry name" value="OS09G0287300 PROTEIN"/>
    <property type="match status" value="1"/>
</dbReference>
<dbReference type="EMBL" id="QFVT01000007">
    <property type="protein sequence ID" value="PYC47119.1"/>
    <property type="molecule type" value="Genomic_DNA"/>
</dbReference>
<dbReference type="Proteomes" id="UP000248012">
    <property type="component" value="Unassembled WGS sequence"/>
</dbReference>
<evidence type="ECO:0000313" key="1">
    <source>
        <dbReference type="EMBL" id="PYC47119.1"/>
    </source>
</evidence>
<name>A0A2V4MNJ6_9RHOB</name>
<dbReference type="CDD" id="cd07067">
    <property type="entry name" value="HP_PGM_like"/>
    <property type="match status" value="1"/>
</dbReference>
<sequence>MKRLLIIRHAKSSWDDPLSDDHARILNGRGRAAATAMGAWLRKQEHRPDLALVSDAARTQETFERLKLGCEHIALPALYHASSDRILHILQEKGGSAECLAVIAHNPGIGDFAGRLVADRPDHPRFANYPTCATLIAECDITDWRDLEFGCGSAIAFRIPADL</sequence>
<dbReference type="PANTHER" id="PTHR47623">
    <property type="entry name" value="OS09G0287300 PROTEIN"/>
    <property type="match status" value="1"/>
</dbReference>
<dbReference type="OrthoDB" id="9810154at2"/>
<gene>
    <name evidence="1" type="ORF">DI396_11190</name>
</gene>
<comment type="caution">
    <text evidence="1">The sequence shown here is derived from an EMBL/GenBank/DDBJ whole genome shotgun (WGS) entry which is preliminary data.</text>
</comment>
<accession>A0A2V4MNJ6</accession>